<dbReference type="PANTHER" id="PTHR30572:SF18">
    <property type="entry name" value="ABC-TYPE MACROLIDE FAMILY EXPORT SYSTEM PERMEASE COMPONENT 2"/>
    <property type="match status" value="1"/>
</dbReference>
<evidence type="ECO:0000259" key="7">
    <source>
        <dbReference type="Pfam" id="PF02687"/>
    </source>
</evidence>
<feature type="transmembrane region" description="Helical" evidence="6">
    <location>
        <begin position="306"/>
        <end position="328"/>
    </location>
</feature>
<evidence type="ECO:0000259" key="8">
    <source>
        <dbReference type="Pfam" id="PF12704"/>
    </source>
</evidence>
<protein>
    <submittedName>
        <fullName evidence="9">ABC transporter permease</fullName>
    </submittedName>
</protein>
<evidence type="ECO:0000313" key="9">
    <source>
        <dbReference type="EMBL" id="ATP56936.1"/>
    </source>
</evidence>
<evidence type="ECO:0000256" key="1">
    <source>
        <dbReference type="ARBA" id="ARBA00004651"/>
    </source>
</evidence>
<evidence type="ECO:0000313" key="10">
    <source>
        <dbReference type="Proteomes" id="UP000223749"/>
    </source>
</evidence>
<evidence type="ECO:0000256" key="3">
    <source>
        <dbReference type="ARBA" id="ARBA00022692"/>
    </source>
</evidence>
<dbReference type="InterPro" id="IPR050250">
    <property type="entry name" value="Macrolide_Exporter_MacB"/>
</dbReference>
<dbReference type="GO" id="GO:0022857">
    <property type="term" value="F:transmembrane transporter activity"/>
    <property type="evidence" value="ECO:0007669"/>
    <property type="project" value="TreeGrafter"/>
</dbReference>
<feature type="transmembrane region" description="Helical" evidence="6">
    <location>
        <begin position="348"/>
        <end position="374"/>
    </location>
</feature>
<feature type="domain" description="MacB-like periplasmic core" evidence="8">
    <location>
        <begin position="452"/>
        <end position="649"/>
    </location>
</feature>
<dbReference type="Pfam" id="PF02687">
    <property type="entry name" value="FtsX"/>
    <property type="match status" value="2"/>
</dbReference>
<feature type="transmembrane region" description="Helical" evidence="6">
    <location>
        <begin position="394"/>
        <end position="418"/>
    </location>
</feature>
<gene>
    <name evidence="9" type="ORF">CPT03_10810</name>
</gene>
<comment type="subcellular location">
    <subcellularLocation>
        <location evidence="1">Cell membrane</location>
        <topology evidence="1">Multi-pass membrane protein</topology>
    </subcellularLocation>
</comment>
<evidence type="ECO:0000256" key="5">
    <source>
        <dbReference type="ARBA" id="ARBA00023136"/>
    </source>
</evidence>
<dbReference type="AlphaFoldDB" id="A0A2D1U5Q3"/>
<feature type="domain" description="MacB-like periplasmic core" evidence="8">
    <location>
        <begin position="33"/>
        <end position="256"/>
    </location>
</feature>
<proteinExistence type="predicted"/>
<organism evidence="9 10">
    <name type="scientific">Pedobacter ginsengisoli</name>
    <dbReference type="NCBI Taxonomy" id="363852"/>
    <lineage>
        <taxon>Bacteria</taxon>
        <taxon>Pseudomonadati</taxon>
        <taxon>Bacteroidota</taxon>
        <taxon>Sphingobacteriia</taxon>
        <taxon>Sphingobacteriales</taxon>
        <taxon>Sphingobacteriaceae</taxon>
        <taxon>Pedobacter</taxon>
    </lineage>
</organism>
<feature type="domain" description="ABC3 transporter permease C-terminal" evidence="7">
    <location>
        <begin position="306"/>
        <end position="423"/>
    </location>
</feature>
<dbReference type="GO" id="GO:0005886">
    <property type="term" value="C:plasma membrane"/>
    <property type="evidence" value="ECO:0007669"/>
    <property type="project" value="UniProtKB-SubCell"/>
</dbReference>
<dbReference type="Pfam" id="PF12704">
    <property type="entry name" value="MacB_PCD"/>
    <property type="match status" value="2"/>
</dbReference>
<accession>A0A2D1U5Q3</accession>
<feature type="transmembrane region" description="Helical" evidence="6">
    <location>
        <begin position="689"/>
        <end position="715"/>
    </location>
</feature>
<dbReference type="InterPro" id="IPR003838">
    <property type="entry name" value="ABC3_permease_C"/>
</dbReference>
<keyword evidence="5 6" id="KW-0472">Membrane</keyword>
<feature type="transmembrane region" description="Helical" evidence="6">
    <location>
        <begin position="439"/>
        <end position="464"/>
    </location>
</feature>
<feature type="transmembrane region" description="Helical" evidence="6">
    <location>
        <begin position="776"/>
        <end position="796"/>
    </location>
</feature>
<keyword evidence="2" id="KW-1003">Cell membrane</keyword>
<dbReference type="Proteomes" id="UP000223749">
    <property type="component" value="Chromosome"/>
</dbReference>
<dbReference type="KEGG" id="pgs:CPT03_10810"/>
<feature type="domain" description="ABC3 transporter permease C-terminal" evidence="7">
    <location>
        <begin position="693"/>
        <end position="806"/>
    </location>
</feature>
<evidence type="ECO:0000256" key="2">
    <source>
        <dbReference type="ARBA" id="ARBA00022475"/>
    </source>
</evidence>
<keyword evidence="3 6" id="KW-0812">Transmembrane</keyword>
<sequence length="813" mass="91637">MAQASLLKEKWSDMFYINLKIALRNLWKHRAYTIINTIGLSIGMTCALVIFLFIRQYLSADNFHPNADRIFRVVSLGNGTDGKVPMMGVPVPMANALRTDFPQLEKVANLVQGYHLVEIPGKDGSAKQFHKEYGTAFYTDPALFDIFNFPWIVGEPVSLGAPNHVALTQSTATQYFGSWQNAMGKKLKFSGDETFYEVTGIIKDLPKNTDFPIHLVISYQNFGNALSTRWNSVNMGHNCYVMVKPNTDINQLQIQLNGYTKKYYDPKDPLANTHLFQSFASIHLDAKFGNFSPKRYTSSQINSLRILGSLILLIACINFINMATAQAVSRSKEVGIRKVLGSNRKQLLVRFIAETFVITFVAITIACIATEIALPVVGNFLGQQIPFNIIDFPVILIFIFALWLAVSFLAGLYPAVFVSGYNPINALKNKVSQGNKGAWSLRSILLIFQFTVTLIFIIGTLVVLKQIDYFKNKSLGFDNHAVLQINIPTDSISKTRFNTFKQKLLQRNGVEMVTYAYTPPSTSSNNFTSFYFNNSPQKTDFLLCNKPADEDYFKMFGLKMIAGKPLSKSDTVSGYILNETLLHKLHFKNPEDVLGKYIQLNRRPLARIIGVVKDFNNLSLHGDISPVIFYTNKEEYESAFVKLNPLNMQETVKEIGADFNSTFPGQFYEPSYYDEYIANYYIVEEKTAVLLSFFTSVAIFISCFGLFALISFVAVQRTKEMAIRKVLGATTIELISTLNRAFIKMIIVANLIAWPLAYILLNKWLQGFAYKIDLPMLPFIFAGLGSMGIIIFTVALRTYKMTTSNPVEALKYE</sequence>
<dbReference type="EMBL" id="CP024091">
    <property type="protein sequence ID" value="ATP56936.1"/>
    <property type="molecule type" value="Genomic_DNA"/>
</dbReference>
<dbReference type="InterPro" id="IPR025857">
    <property type="entry name" value="MacB_PCD"/>
</dbReference>
<evidence type="ECO:0000256" key="6">
    <source>
        <dbReference type="SAM" id="Phobius"/>
    </source>
</evidence>
<dbReference type="PANTHER" id="PTHR30572">
    <property type="entry name" value="MEMBRANE COMPONENT OF TRANSPORTER-RELATED"/>
    <property type="match status" value="1"/>
</dbReference>
<feature type="transmembrane region" description="Helical" evidence="6">
    <location>
        <begin position="31"/>
        <end position="54"/>
    </location>
</feature>
<keyword evidence="10" id="KW-1185">Reference proteome</keyword>
<feature type="transmembrane region" description="Helical" evidence="6">
    <location>
        <begin position="741"/>
        <end position="761"/>
    </location>
</feature>
<reference evidence="9 10" key="1">
    <citation type="submission" date="2017-10" db="EMBL/GenBank/DDBJ databases">
        <title>Whole genome of Pedobacter ginsengisoli T01R-27 isolated from tomato rhizosphere.</title>
        <authorList>
            <person name="Weon H.-Y."/>
            <person name="Lee S.A."/>
            <person name="Sang M.K."/>
            <person name="Song J."/>
        </authorList>
    </citation>
    <scope>NUCLEOTIDE SEQUENCE [LARGE SCALE GENOMIC DNA]</scope>
    <source>
        <strain evidence="9 10">T01R-27</strain>
    </source>
</reference>
<keyword evidence="4 6" id="KW-1133">Transmembrane helix</keyword>
<evidence type="ECO:0000256" key="4">
    <source>
        <dbReference type="ARBA" id="ARBA00022989"/>
    </source>
</evidence>
<name>A0A2D1U5Q3_9SPHI</name>